<dbReference type="PANTHER" id="PTHR30237">
    <property type="entry name" value="MURAMOYLTETRAPEPTIDE CARBOXYPEPTIDASE"/>
    <property type="match status" value="1"/>
</dbReference>
<dbReference type="Gene3D" id="3.40.50.10740">
    <property type="entry name" value="Class I glutamine amidotransferase-like"/>
    <property type="match status" value="1"/>
</dbReference>
<evidence type="ECO:0000256" key="5">
    <source>
        <dbReference type="ARBA" id="ARBA00022825"/>
    </source>
</evidence>
<evidence type="ECO:0000259" key="7">
    <source>
        <dbReference type="Pfam" id="PF17676"/>
    </source>
</evidence>
<proteinExistence type="inferred from homology"/>
<feature type="domain" description="LD-carboxypeptidase N-terminal" evidence="6">
    <location>
        <begin position="13"/>
        <end position="127"/>
    </location>
</feature>
<evidence type="ECO:0000259" key="6">
    <source>
        <dbReference type="Pfam" id="PF02016"/>
    </source>
</evidence>
<dbReference type="PIRSF" id="PIRSF028757">
    <property type="entry name" value="LD-carboxypeptidase"/>
    <property type="match status" value="1"/>
</dbReference>
<organism evidence="8 9">
    <name type="scientific">Flavobacterium suaedae</name>
    <dbReference type="NCBI Taxonomy" id="1767027"/>
    <lineage>
        <taxon>Bacteria</taxon>
        <taxon>Pseudomonadati</taxon>
        <taxon>Bacteroidota</taxon>
        <taxon>Flavobacteriia</taxon>
        <taxon>Flavobacteriales</taxon>
        <taxon>Flavobacteriaceae</taxon>
        <taxon>Flavobacterium</taxon>
    </lineage>
</organism>
<feature type="domain" description="LD-carboxypeptidase C-terminal" evidence="7">
    <location>
        <begin position="170"/>
        <end position="286"/>
    </location>
</feature>
<dbReference type="PANTHER" id="PTHR30237:SF2">
    <property type="entry name" value="MUREIN TETRAPEPTIDE CARBOXYPEPTIDASE"/>
    <property type="match status" value="1"/>
</dbReference>
<keyword evidence="9" id="KW-1185">Reference proteome</keyword>
<dbReference type="SUPFAM" id="SSF141986">
    <property type="entry name" value="LD-carboxypeptidase A C-terminal domain-like"/>
    <property type="match status" value="1"/>
</dbReference>
<dbReference type="Gene3D" id="3.50.30.60">
    <property type="entry name" value="LD-carboxypeptidase A C-terminal domain-like"/>
    <property type="match status" value="1"/>
</dbReference>
<comment type="similarity">
    <text evidence="1">Belongs to the peptidase S66 family.</text>
</comment>
<dbReference type="Pfam" id="PF17676">
    <property type="entry name" value="Peptidase_S66C"/>
    <property type="match status" value="1"/>
</dbReference>
<gene>
    <name evidence="8" type="ORF">GCM10007424_18870</name>
</gene>
<keyword evidence="2" id="KW-0121">Carboxypeptidase</keyword>
<evidence type="ECO:0000313" key="8">
    <source>
        <dbReference type="EMBL" id="GGB78922.1"/>
    </source>
</evidence>
<evidence type="ECO:0000256" key="4">
    <source>
        <dbReference type="ARBA" id="ARBA00022801"/>
    </source>
</evidence>
<dbReference type="InterPro" id="IPR027461">
    <property type="entry name" value="Carboxypeptidase_A_C_sf"/>
</dbReference>
<dbReference type="InterPro" id="IPR040921">
    <property type="entry name" value="Peptidase_S66C"/>
</dbReference>
<dbReference type="InterPro" id="IPR040449">
    <property type="entry name" value="Peptidase_S66_N"/>
</dbReference>
<keyword evidence="4" id="KW-0378">Hydrolase</keyword>
<accession>A0ABQ1JV27</accession>
<name>A0ABQ1JV27_9FLAO</name>
<sequence length="298" mass="33085">MKIPPYLQKGDTVAIVATARKTTEDELQEAVSLLESWGITVIIGNSIGLENNQLAGSDEERAADFEAMTKNPDVKAIWCARGGYGTVRMVDLVDFSALKKNPKWVIGYSDVTVLHSHINNMNAATIHSVMATGVTTATDDTKETLRKALFGETLQYTLPPHTFNKYGKANGQLTGGNLSVLYSIIGSRSEMDCEDKILFIEDLDEYLYHIDRMMMNLKRNHYFEKIKGLIIGGMNDMNDNKTPWGHTALEIIKDITNEYNIPICFNFPAGHTPTNCALVLGKQITLTVNENGTQVTFN</sequence>
<protein>
    <submittedName>
        <fullName evidence="8">Peptidase S66</fullName>
    </submittedName>
</protein>
<evidence type="ECO:0000256" key="3">
    <source>
        <dbReference type="ARBA" id="ARBA00022670"/>
    </source>
</evidence>
<dbReference type="Pfam" id="PF02016">
    <property type="entry name" value="Peptidase_S66"/>
    <property type="match status" value="1"/>
</dbReference>
<dbReference type="CDD" id="cd07025">
    <property type="entry name" value="Peptidase_S66"/>
    <property type="match status" value="1"/>
</dbReference>
<keyword evidence="3" id="KW-0645">Protease</keyword>
<dbReference type="InterPro" id="IPR027478">
    <property type="entry name" value="LdcA_N"/>
</dbReference>
<dbReference type="EMBL" id="BMJE01000004">
    <property type="protein sequence ID" value="GGB78922.1"/>
    <property type="molecule type" value="Genomic_DNA"/>
</dbReference>
<dbReference type="Proteomes" id="UP000615760">
    <property type="component" value="Unassembled WGS sequence"/>
</dbReference>
<dbReference type="InterPro" id="IPR029062">
    <property type="entry name" value="Class_I_gatase-like"/>
</dbReference>
<evidence type="ECO:0000256" key="2">
    <source>
        <dbReference type="ARBA" id="ARBA00022645"/>
    </source>
</evidence>
<reference evidence="9" key="1">
    <citation type="journal article" date="2019" name="Int. J. Syst. Evol. Microbiol.">
        <title>The Global Catalogue of Microorganisms (GCM) 10K type strain sequencing project: providing services to taxonomists for standard genome sequencing and annotation.</title>
        <authorList>
            <consortium name="The Broad Institute Genomics Platform"/>
            <consortium name="The Broad Institute Genome Sequencing Center for Infectious Disease"/>
            <person name="Wu L."/>
            <person name="Ma J."/>
        </authorList>
    </citation>
    <scope>NUCLEOTIDE SEQUENCE [LARGE SCALE GENOMIC DNA]</scope>
    <source>
        <strain evidence="9">CGMCC 1.15461</strain>
    </source>
</reference>
<evidence type="ECO:0000256" key="1">
    <source>
        <dbReference type="ARBA" id="ARBA00010233"/>
    </source>
</evidence>
<dbReference type="InterPro" id="IPR003507">
    <property type="entry name" value="S66_fam"/>
</dbReference>
<dbReference type="SUPFAM" id="SSF52317">
    <property type="entry name" value="Class I glutamine amidotransferase-like"/>
    <property type="match status" value="1"/>
</dbReference>
<evidence type="ECO:0000313" key="9">
    <source>
        <dbReference type="Proteomes" id="UP000615760"/>
    </source>
</evidence>
<comment type="caution">
    <text evidence="8">The sequence shown here is derived from an EMBL/GenBank/DDBJ whole genome shotgun (WGS) entry which is preliminary data.</text>
</comment>
<dbReference type="RefSeq" id="WP_188621032.1">
    <property type="nucleotide sequence ID" value="NZ_BMJE01000004.1"/>
</dbReference>
<keyword evidence="5" id="KW-0720">Serine protease</keyword>